<organism evidence="4 5">
    <name type="scientific">Elsinoe ampelina</name>
    <dbReference type="NCBI Taxonomy" id="302913"/>
    <lineage>
        <taxon>Eukaryota</taxon>
        <taxon>Fungi</taxon>
        <taxon>Dikarya</taxon>
        <taxon>Ascomycota</taxon>
        <taxon>Pezizomycotina</taxon>
        <taxon>Dothideomycetes</taxon>
        <taxon>Dothideomycetidae</taxon>
        <taxon>Myriangiales</taxon>
        <taxon>Elsinoaceae</taxon>
        <taxon>Elsinoe</taxon>
    </lineage>
</organism>
<feature type="region of interest" description="Disordered" evidence="1">
    <location>
        <begin position="561"/>
        <end position="618"/>
    </location>
</feature>
<evidence type="ECO:0000256" key="1">
    <source>
        <dbReference type="SAM" id="MobiDB-lite"/>
    </source>
</evidence>
<keyword evidence="2" id="KW-0732">Signal</keyword>
<dbReference type="AlphaFoldDB" id="A0A6A6G1K4"/>
<evidence type="ECO:0000313" key="4">
    <source>
        <dbReference type="EMBL" id="KAF2219581.1"/>
    </source>
</evidence>
<dbReference type="Gene3D" id="3.20.20.80">
    <property type="entry name" value="Glycosidases"/>
    <property type="match status" value="1"/>
</dbReference>
<dbReference type="PANTHER" id="PTHR36183:SF2">
    <property type="entry name" value="BETA-GLUCURONIDASE C-TERMINAL DOMAIN-CONTAINING PROTEIN"/>
    <property type="match status" value="1"/>
</dbReference>
<keyword evidence="5" id="KW-1185">Reference proteome</keyword>
<dbReference type="EMBL" id="ML992516">
    <property type="protein sequence ID" value="KAF2219581.1"/>
    <property type="molecule type" value="Genomic_DNA"/>
</dbReference>
<dbReference type="OrthoDB" id="2831684at2759"/>
<proteinExistence type="predicted"/>
<protein>
    <recommendedName>
        <fullName evidence="3">Beta-glucuronidase C-terminal domain-containing protein</fullName>
    </recommendedName>
</protein>
<feature type="compositionally biased region" description="Low complexity" evidence="1">
    <location>
        <begin position="599"/>
        <end position="618"/>
    </location>
</feature>
<evidence type="ECO:0000313" key="5">
    <source>
        <dbReference type="Proteomes" id="UP000799538"/>
    </source>
</evidence>
<feature type="signal peptide" evidence="2">
    <location>
        <begin position="1"/>
        <end position="18"/>
    </location>
</feature>
<dbReference type="PANTHER" id="PTHR36183">
    <property type="entry name" value="BETA-GLUCURONIDASE"/>
    <property type="match status" value="1"/>
</dbReference>
<name>A0A6A6G1K4_9PEZI</name>
<feature type="chain" id="PRO_5025525641" description="Beta-glucuronidase C-terminal domain-containing protein" evidence="2">
    <location>
        <begin position="19"/>
        <end position="638"/>
    </location>
</feature>
<feature type="compositionally biased region" description="Gly residues" evidence="1">
    <location>
        <begin position="570"/>
        <end position="598"/>
    </location>
</feature>
<sequence>MAMSIITGLLSLASLVTAQQTTQQGNSINLRPQALPSGRFSDFIDPSFAGFGIEPSNLFSFTGYDKPNQLSFNLIDTLTNYTGAPPHIRLGGNTQDYMIYDEGQNQYTWINNPNATGQGALATDHMLIGPKFFEVVNRFPYGTPVTWGLNLAYNDPDYRDRLTVMAQQVVDNLPNVKLVSFEIGNEPDLYLGNGFRTGEWGGRVYAQQWLARAQTVYDRVLKPLNITPNFFEPGATASTIGTSFQISDMIELGITATANNTDSTSTFISSWNQHDYYYFVGVTRSPLTLEEFMTLQTTNVQFRAWEEQIDQANDTPYPYALREMCSVGPIGMEGITNTFGGALWTLNFFMYAATLNITSVQMHMTDNSNASAWQPLEMYGRQPFVRPSYSAYAAFAQIIGPSCKTQIAPLDLGPQPSSYQGKIKTYSIYEASQLTTIVIINAQMANVSQQTKASLTVTLTLPTNFAGQDLHLSYLTAPGADATADTVWNGISYERSGDGTPETIDQTDRTVRIGQDGTATLQVRDSEALAARIGSRVGGGGGGEPDRTACAAIAARSQAIGPTPVTSGVDGEGGDGGSGSGSGSGSGTGTGTSGGDGDGTQSRTGGSATGTPTGAAGRGAVTWSSFVAVVAGVGMVLL</sequence>
<evidence type="ECO:0000259" key="3">
    <source>
        <dbReference type="Pfam" id="PF16862"/>
    </source>
</evidence>
<feature type="domain" description="Beta-glucuronidase C-terminal" evidence="3">
    <location>
        <begin position="426"/>
        <end position="529"/>
    </location>
</feature>
<dbReference type="SUPFAM" id="SSF51445">
    <property type="entry name" value="(Trans)glycosidases"/>
    <property type="match status" value="1"/>
</dbReference>
<dbReference type="InterPro" id="IPR031728">
    <property type="entry name" value="GlcAase_C"/>
</dbReference>
<dbReference type="Gene3D" id="2.60.40.1180">
    <property type="entry name" value="Golgi alpha-mannosidase II"/>
    <property type="match status" value="1"/>
</dbReference>
<dbReference type="Pfam" id="PF16862">
    <property type="entry name" value="Glyco_hydro_79C"/>
    <property type="match status" value="1"/>
</dbReference>
<dbReference type="InterPro" id="IPR052974">
    <property type="entry name" value="GH79_Enzymes"/>
</dbReference>
<dbReference type="Proteomes" id="UP000799538">
    <property type="component" value="Unassembled WGS sequence"/>
</dbReference>
<evidence type="ECO:0000256" key="2">
    <source>
        <dbReference type="SAM" id="SignalP"/>
    </source>
</evidence>
<dbReference type="InterPro" id="IPR013780">
    <property type="entry name" value="Glyco_hydro_b"/>
</dbReference>
<dbReference type="InterPro" id="IPR017853">
    <property type="entry name" value="GH"/>
</dbReference>
<gene>
    <name evidence="4" type="ORF">BDZ85DRAFT_298852</name>
</gene>
<reference evidence="5" key="1">
    <citation type="journal article" date="2020" name="Stud. Mycol.">
        <title>101 Dothideomycetes genomes: A test case for predicting lifestyles and emergence of pathogens.</title>
        <authorList>
            <person name="Haridas S."/>
            <person name="Albert R."/>
            <person name="Binder M."/>
            <person name="Bloem J."/>
            <person name="LaButti K."/>
            <person name="Salamov A."/>
            <person name="Andreopoulos B."/>
            <person name="Baker S."/>
            <person name="Barry K."/>
            <person name="Bills G."/>
            <person name="Bluhm B."/>
            <person name="Cannon C."/>
            <person name="Castanera R."/>
            <person name="Culley D."/>
            <person name="Daum C."/>
            <person name="Ezra D."/>
            <person name="Gonzalez J."/>
            <person name="Henrissat B."/>
            <person name="Kuo A."/>
            <person name="Liang C."/>
            <person name="Lipzen A."/>
            <person name="Lutzoni F."/>
            <person name="Magnuson J."/>
            <person name="Mondo S."/>
            <person name="Nolan M."/>
            <person name="Ohm R."/>
            <person name="Pangilinan J."/>
            <person name="Park H.-J."/>
            <person name="Ramirez L."/>
            <person name="Alfaro M."/>
            <person name="Sun H."/>
            <person name="Tritt A."/>
            <person name="Yoshinaga Y."/>
            <person name="Zwiers L.-H."/>
            <person name="Turgeon B."/>
            <person name="Goodwin S."/>
            <person name="Spatafora J."/>
            <person name="Crous P."/>
            <person name="Grigoriev I."/>
        </authorList>
    </citation>
    <scope>NUCLEOTIDE SEQUENCE [LARGE SCALE GENOMIC DNA]</scope>
    <source>
        <strain evidence="5">CECT 20119</strain>
    </source>
</reference>
<accession>A0A6A6G1K4</accession>